<accession>A0ACB0IYT1</accession>
<name>A0ACB0IYT1_TRIPR</name>
<comment type="caution">
    <text evidence="1">The sequence shown here is derived from an EMBL/GenBank/DDBJ whole genome shotgun (WGS) entry which is preliminary data.</text>
</comment>
<dbReference type="Proteomes" id="UP001177021">
    <property type="component" value="Unassembled WGS sequence"/>
</dbReference>
<gene>
    <name evidence="1" type="ORF">MILVUS5_LOCUS8105</name>
</gene>
<evidence type="ECO:0000313" key="2">
    <source>
        <dbReference type="Proteomes" id="UP001177021"/>
    </source>
</evidence>
<dbReference type="EMBL" id="CASHSV030000013">
    <property type="protein sequence ID" value="CAJ2637799.1"/>
    <property type="molecule type" value="Genomic_DNA"/>
</dbReference>
<reference evidence="1" key="1">
    <citation type="submission" date="2023-10" db="EMBL/GenBank/DDBJ databases">
        <authorList>
            <person name="Rodriguez Cubillos JULIANA M."/>
            <person name="De Vega J."/>
        </authorList>
    </citation>
    <scope>NUCLEOTIDE SEQUENCE</scope>
</reference>
<proteinExistence type="predicted"/>
<sequence>MKEYSRVLYDDPCALAFLKAVKVAFQDKRENYNEILKVLKDFKAGRIYTRGVATRVKELLKGHTDLILVFNTFLPKEHQITLPFQLETTGKKVKKVEENCELPWDVLNIISKTLDFNDHFQFAGVCKNWRAFHKIYWRNFLTSKEPLLFQISYYGGEKLFSFIGIPDQKVYCLKMKYNSLHYAHVMFSSGYSILTSYKGTCLLINPFTRIHKVINSRPNLVNNRYLIKCALLAFDKCSEEFVLVVLCDFGLNVYQSRDCGWVTYSVTMENSETIVDVVVLHNMIYVVTDNANIGVLNLNAANINFLKLKSTPNVIASYLCLVNCDEQLLVINFMSGIKYVYKIDFSTMNYVKLKTLGDIALFFTSKGSRSKCYALSNPNMWGFESNSIYVINYLPIVCSVYSGDEKKFKKCITLPTPECLNVSEKLNRDRELFDGPVPNDWDQLEPYSRWISDEVLALYSGVLQHNGVCDLIKENERYGRFLLARSVSAMRLKLWHDRRALWFSFLRQQYDGHHFNLAQQEAPQQEGPQQEAPQQVPQPNFAQMFQEMNHNIEIAFADLNQRFETLEQRINAVLNNL</sequence>
<keyword evidence="2" id="KW-1185">Reference proteome</keyword>
<evidence type="ECO:0000313" key="1">
    <source>
        <dbReference type="EMBL" id="CAJ2637799.1"/>
    </source>
</evidence>
<protein>
    <submittedName>
        <fullName evidence="1">Uncharacterized protein</fullName>
    </submittedName>
</protein>
<organism evidence="1 2">
    <name type="scientific">Trifolium pratense</name>
    <name type="common">Red clover</name>
    <dbReference type="NCBI Taxonomy" id="57577"/>
    <lineage>
        <taxon>Eukaryota</taxon>
        <taxon>Viridiplantae</taxon>
        <taxon>Streptophyta</taxon>
        <taxon>Embryophyta</taxon>
        <taxon>Tracheophyta</taxon>
        <taxon>Spermatophyta</taxon>
        <taxon>Magnoliopsida</taxon>
        <taxon>eudicotyledons</taxon>
        <taxon>Gunneridae</taxon>
        <taxon>Pentapetalae</taxon>
        <taxon>rosids</taxon>
        <taxon>fabids</taxon>
        <taxon>Fabales</taxon>
        <taxon>Fabaceae</taxon>
        <taxon>Papilionoideae</taxon>
        <taxon>50 kb inversion clade</taxon>
        <taxon>NPAAA clade</taxon>
        <taxon>Hologalegina</taxon>
        <taxon>IRL clade</taxon>
        <taxon>Trifolieae</taxon>
        <taxon>Trifolium</taxon>
    </lineage>
</organism>